<evidence type="ECO:0000313" key="2">
    <source>
        <dbReference type="Proteomes" id="UP000054977"/>
    </source>
</evidence>
<name>A0A158GJW2_9BURK</name>
<organism evidence="1 2">
    <name type="scientific">Caballeronia humi</name>
    <dbReference type="NCBI Taxonomy" id="326474"/>
    <lineage>
        <taxon>Bacteria</taxon>
        <taxon>Pseudomonadati</taxon>
        <taxon>Pseudomonadota</taxon>
        <taxon>Betaproteobacteria</taxon>
        <taxon>Burkholderiales</taxon>
        <taxon>Burkholderiaceae</taxon>
        <taxon>Caballeronia</taxon>
    </lineage>
</organism>
<dbReference type="PANTHER" id="PTHR35841">
    <property type="entry name" value="PHOSPHONATES-BINDING PERIPLASMIC PROTEIN"/>
    <property type="match status" value="1"/>
</dbReference>
<dbReference type="Gene3D" id="3.40.190.10">
    <property type="entry name" value="Periplasmic binding protein-like II"/>
    <property type="match status" value="2"/>
</dbReference>
<dbReference type="STRING" id="326474.AWB65_02085"/>
<dbReference type="EMBL" id="FCNW02000007">
    <property type="protein sequence ID" value="SAL32101.1"/>
    <property type="molecule type" value="Genomic_DNA"/>
</dbReference>
<comment type="caution">
    <text evidence="1">The sequence shown here is derived from an EMBL/GenBank/DDBJ whole genome shotgun (WGS) entry which is preliminary data.</text>
</comment>
<accession>A0A158GJW2</accession>
<dbReference type="PANTHER" id="PTHR35841:SF1">
    <property type="entry name" value="PHOSPHONATES-BINDING PERIPLASMIC PROTEIN"/>
    <property type="match status" value="1"/>
</dbReference>
<dbReference type="RefSeq" id="WP_087667068.1">
    <property type="nucleotide sequence ID" value="NZ_FCNW02000007.1"/>
</dbReference>
<sequence>MNWVAALPMYNVTPALAADWRALLAHVHTELADWLAAHGETLEIVDAGAALEPFWLRDDLLLSQTCGYPLVHALDGRVRVIATPDFAVDGCTNGTYRSVLVTGAHVDAPSLEACRGVRAAYNDDDSNSGMNLLRDAVAPLARGSRFFASVHKTGGHLASLRALAIEQSADVAAIDCVTFAFVREHLPELAAGVREIGVTKSTPGLPFIASNALPADAAALLADALDDAVSANPSLATRLKLKGFVRHPTADYASILEIERAAIGLGYPRLA</sequence>
<dbReference type="Proteomes" id="UP000054977">
    <property type="component" value="Unassembled WGS sequence"/>
</dbReference>
<gene>
    <name evidence="1" type="ORF">AWB65_02085</name>
</gene>
<proteinExistence type="predicted"/>
<dbReference type="AlphaFoldDB" id="A0A158GJW2"/>
<dbReference type="Pfam" id="PF12974">
    <property type="entry name" value="Phosphonate-bd"/>
    <property type="match status" value="1"/>
</dbReference>
<keyword evidence="2" id="KW-1185">Reference proteome</keyword>
<protein>
    <submittedName>
        <fullName evidence="1">ABC phosphate/phosphonate transporter, periplasmic ligand binding protein</fullName>
    </submittedName>
</protein>
<dbReference type="SUPFAM" id="SSF53850">
    <property type="entry name" value="Periplasmic binding protein-like II"/>
    <property type="match status" value="1"/>
</dbReference>
<evidence type="ECO:0000313" key="1">
    <source>
        <dbReference type="EMBL" id="SAL32101.1"/>
    </source>
</evidence>
<dbReference type="OrthoDB" id="5599602at2"/>
<reference evidence="1" key="1">
    <citation type="submission" date="2016-01" db="EMBL/GenBank/DDBJ databases">
        <authorList>
            <person name="Peeters C."/>
        </authorList>
    </citation>
    <scope>NUCLEOTIDE SEQUENCE [LARGE SCALE GENOMIC DNA]</scope>
    <source>
        <strain evidence="1">LMG 22934</strain>
    </source>
</reference>